<dbReference type="Proteomes" id="UP000280507">
    <property type="component" value="Unassembled WGS sequence"/>
</dbReference>
<gene>
    <name evidence="2" type="ORF">EBI00_04335</name>
</gene>
<feature type="transmembrane region" description="Helical" evidence="1">
    <location>
        <begin position="20"/>
        <end position="40"/>
    </location>
</feature>
<keyword evidence="3" id="KW-1185">Reference proteome</keyword>
<comment type="caution">
    <text evidence="2">The sequence shown here is derived from an EMBL/GenBank/DDBJ whole genome shotgun (WGS) entry which is preliminary data.</text>
</comment>
<dbReference type="AlphaFoldDB" id="A0A3M8Q7U4"/>
<protein>
    <submittedName>
        <fullName evidence="2">Uncharacterized protein</fullName>
    </submittedName>
</protein>
<evidence type="ECO:0000256" key="1">
    <source>
        <dbReference type="SAM" id="Phobius"/>
    </source>
</evidence>
<dbReference type="RefSeq" id="WP_123094688.1">
    <property type="nucleotide sequence ID" value="NZ_RIZG01000002.1"/>
</dbReference>
<accession>A0A3M8Q7U4</accession>
<organism evidence="2 3">
    <name type="scientific">Marinomonas hwangdonensis</name>
    <dbReference type="NCBI Taxonomy" id="1053647"/>
    <lineage>
        <taxon>Bacteria</taxon>
        <taxon>Pseudomonadati</taxon>
        <taxon>Pseudomonadota</taxon>
        <taxon>Gammaproteobacteria</taxon>
        <taxon>Oceanospirillales</taxon>
        <taxon>Oceanospirillaceae</taxon>
        <taxon>Marinomonas</taxon>
    </lineage>
</organism>
<reference evidence="2 3" key="1">
    <citation type="journal article" date="2012" name="Int. J. Syst. Evol. Microbiol.">
        <title>Marinomonas hwangdonensis sp. nov., isolated from seawater.</title>
        <authorList>
            <person name="Jung Y.T."/>
            <person name="Oh T.K."/>
            <person name="Yoon J.H."/>
        </authorList>
    </citation>
    <scope>NUCLEOTIDE SEQUENCE [LARGE SCALE GENOMIC DNA]</scope>
    <source>
        <strain evidence="2 3">HDW-15</strain>
    </source>
</reference>
<name>A0A3M8Q7U4_9GAMM</name>
<keyword evidence="1" id="KW-1133">Transmembrane helix</keyword>
<evidence type="ECO:0000313" key="3">
    <source>
        <dbReference type="Proteomes" id="UP000280507"/>
    </source>
</evidence>
<dbReference type="OrthoDB" id="6106733at2"/>
<proteinExistence type="predicted"/>
<dbReference type="EMBL" id="RIZG01000002">
    <property type="protein sequence ID" value="RNF52139.1"/>
    <property type="molecule type" value="Genomic_DNA"/>
</dbReference>
<keyword evidence="1" id="KW-0812">Transmembrane</keyword>
<sequence>MPIKRDTVSITLSREQSQRGWIMLEVIVCLALFAVVLKVVQHQSETQWRTIQHAETYRKNQENRQKQDAMKQLVGPVSWLTDPHSATPSEYPDCQLCTGDQLRQWFYAAQQKETSDHKGVGEEP</sequence>
<evidence type="ECO:0000313" key="2">
    <source>
        <dbReference type="EMBL" id="RNF52139.1"/>
    </source>
</evidence>
<keyword evidence="1" id="KW-0472">Membrane</keyword>